<dbReference type="Pfam" id="PF13091">
    <property type="entry name" value="PLDc_2"/>
    <property type="match status" value="1"/>
</dbReference>
<dbReference type="InterPro" id="IPR001736">
    <property type="entry name" value="PLipase_D/transphosphatidylase"/>
</dbReference>
<keyword evidence="6" id="KW-0443">Lipid metabolism</keyword>
<reference evidence="8 9" key="1">
    <citation type="submission" date="2020-04" db="EMBL/GenBank/DDBJ databases">
        <title>MicrobeNet Type strains.</title>
        <authorList>
            <person name="Nicholson A.C."/>
        </authorList>
    </citation>
    <scope>NUCLEOTIDE SEQUENCE [LARGE SCALE GENOMIC DNA]</scope>
    <source>
        <strain evidence="8 9">ATCC BAA-14</strain>
    </source>
</reference>
<dbReference type="PROSITE" id="PS50035">
    <property type="entry name" value="PLD"/>
    <property type="match status" value="1"/>
</dbReference>
<dbReference type="InterPro" id="IPR025202">
    <property type="entry name" value="PLD-like_dom"/>
</dbReference>
<comment type="caution">
    <text evidence="8">The sequence shown here is derived from an EMBL/GenBank/DDBJ whole genome shotgun (WGS) entry which is preliminary data.</text>
</comment>
<feature type="domain" description="PLD phosphodiesterase" evidence="7">
    <location>
        <begin position="182"/>
        <end position="209"/>
    </location>
</feature>
<sequence>MTGEAVACRELATYLTGSEAKELADRIGDGETLSSAISVIGSARRTRVRELLRAAGLGPSSISLSVAVLRSIEGSHDRRTSITPVWTAPDNLAQHGQLTASVHHYVTRARESVVCSTFNFQRSSALWEALAATAKRTEVDVRIYMDTDAADSNPAAWKPTTQQVADEMGGAIVLRTKRIDDSLVRNHAKFISVDHQFLVVTSANFSKSAERHNVELGLVIENPILAEMVERQMHTLDSDLFEVVRSQR</sequence>
<dbReference type="PANTHER" id="PTHR43856:SF1">
    <property type="entry name" value="MITOCHONDRIAL CARDIOLIPIN HYDROLASE"/>
    <property type="match status" value="1"/>
</dbReference>
<evidence type="ECO:0000256" key="5">
    <source>
        <dbReference type="ARBA" id="ARBA00022963"/>
    </source>
</evidence>
<evidence type="ECO:0000313" key="8">
    <source>
        <dbReference type="EMBL" id="NKY05000.1"/>
    </source>
</evidence>
<dbReference type="InterPro" id="IPR051406">
    <property type="entry name" value="PLD_domain"/>
</dbReference>
<accession>A0A846WWA4</accession>
<dbReference type="RefSeq" id="WP_006372060.1">
    <property type="nucleotide sequence ID" value="NZ_CP073075.1"/>
</dbReference>
<dbReference type="GO" id="GO:0004630">
    <property type="term" value="F:phospholipase D activity"/>
    <property type="evidence" value="ECO:0007669"/>
    <property type="project" value="UniProtKB-EC"/>
</dbReference>
<dbReference type="PANTHER" id="PTHR43856">
    <property type="entry name" value="CARDIOLIPIN HYDROLASE"/>
    <property type="match status" value="1"/>
</dbReference>
<organism evidence="8 9">
    <name type="scientific">Gordonia polyisoprenivorans</name>
    <dbReference type="NCBI Taxonomy" id="84595"/>
    <lineage>
        <taxon>Bacteria</taxon>
        <taxon>Bacillati</taxon>
        <taxon>Actinomycetota</taxon>
        <taxon>Actinomycetes</taxon>
        <taxon>Mycobacteriales</taxon>
        <taxon>Gordoniaceae</taxon>
        <taxon>Gordonia</taxon>
    </lineage>
</organism>
<comment type="catalytic activity">
    <reaction evidence="1">
        <text>a 1,2-diacyl-sn-glycero-3-phosphocholine + H2O = a 1,2-diacyl-sn-glycero-3-phosphate + choline + H(+)</text>
        <dbReference type="Rhea" id="RHEA:14445"/>
        <dbReference type="ChEBI" id="CHEBI:15354"/>
        <dbReference type="ChEBI" id="CHEBI:15377"/>
        <dbReference type="ChEBI" id="CHEBI:15378"/>
        <dbReference type="ChEBI" id="CHEBI:57643"/>
        <dbReference type="ChEBI" id="CHEBI:58608"/>
        <dbReference type="EC" id="3.1.4.4"/>
    </reaction>
</comment>
<evidence type="ECO:0000256" key="2">
    <source>
        <dbReference type="ARBA" id="ARBA00008664"/>
    </source>
</evidence>
<dbReference type="GO" id="GO:0016891">
    <property type="term" value="F:RNA endonuclease activity producing 5'-phosphomonoesters, hydrolytic mechanism"/>
    <property type="evidence" value="ECO:0007669"/>
    <property type="project" value="TreeGrafter"/>
</dbReference>
<dbReference type="NCBIfam" id="NF038319">
    <property type="entry name" value="DISARM_DrmC_I"/>
    <property type="match status" value="1"/>
</dbReference>
<keyword evidence="4" id="KW-0378">Hydrolase</keyword>
<dbReference type="GO" id="GO:0006793">
    <property type="term" value="P:phosphorus metabolic process"/>
    <property type="evidence" value="ECO:0007669"/>
    <property type="project" value="UniProtKB-ARBA"/>
</dbReference>
<name>A0A846WWA4_9ACTN</name>
<evidence type="ECO:0000259" key="7">
    <source>
        <dbReference type="PROSITE" id="PS50035"/>
    </source>
</evidence>
<dbReference type="Gene3D" id="3.30.870.10">
    <property type="entry name" value="Endonuclease Chain A"/>
    <property type="match status" value="1"/>
</dbReference>
<dbReference type="SUPFAM" id="SSF56024">
    <property type="entry name" value="Phospholipase D/nuclease"/>
    <property type="match status" value="1"/>
</dbReference>
<dbReference type="EC" id="3.1.4.4" evidence="3"/>
<evidence type="ECO:0000256" key="3">
    <source>
        <dbReference type="ARBA" id="ARBA00012027"/>
    </source>
</evidence>
<comment type="similarity">
    <text evidence="2">Belongs to the phospholipase D family.</text>
</comment>
<gene>
    <name evidence="8" type="ORF">HGA05_25910</name>
</gene>
<proteinExistence type="inferred from homology"/>
<dbReference type="GO" id="GO:0016042">
    <property type="term" value="P:lipid catabolic process"/>
    <property type="evidence" value="ECO:0007669"/>
    <property type="project" value="UniProtKB-KW"/>
</dbReference>
<evidence type="ECO:0000256" key="4">
    <source>
        <dbReference type="ARBA" id="ARBA00022801"/>
    </source>
</evidence>
<dbReference type="Proteomes" id="UP000563898">
    <property type="component" value="Unassembled WGS sequence"/>
</dbReference>
<evidence type="ECO:0000256" key="6">
    <source>
        <dbReference type="ARBA" id="ARBA00023098"/>
    </source>
</evidence>
<keyword evidence="5" id="KW-0442">Lipid degradation</keyword>
<evidence type="ECO:0000313" key="9">
    <source>
        <dbReference type="Proteomes" id="UP000563898"/>
    </source>
</evidence>
<evidence type="ECO:0000256" key="1">
    <source>
        <dbReference type="ARBA" id="ARBA00000798"/>
    </source>
</evidence>
<dbReference type="AlphaFoldDB" id="A0A846WWA4"/>
<protein>
    <recommendedName>
        <fullName evidence="3">phospholipase D</fullName>
        <ecNumber evidence="3">3.1.4.4</ecNumber>
    </recommendedName>
</protein>
<dbReference type="InterPro" id="IPR047955">
    <property type="entry name" value="DrmC-like"/>
</dbReference>
<dbReference type="EMBL" id="JAAXPC010000026">
    <property type="protein sequence ID" value="NKY05000.1"/>
    <property type="molecule type" value="Genomic_DNA"/>
</dbReference>